<dbReference type="Proteomes" id="UP000031623">
    <property type="component" value="Chromosome"/>
</dbReference>
<feature type="domain" description="ASPIC/UnbV" evidence="3">
    <location>
        <begin position="563"/>
        <end position="619"/>
    </location>
</feature>
<dbReference type="InterPro" id="IPR028994">
    <property type="entry name" value="Integrin_alpha_N"/>
</dbReference>
<dbReference type="InterPro" id="IPR011519">
    <property type="entry name" value="UnbV_ASPIC"/>
</dbReference>
<accession>A0A090AGI8</accession>
<keyword evidence="1" id="KW-0732">Signal</keyword>
<evidence type="ECO:0000259" key="3">
    <source>
        <dbReference type="Pfam" id="PF07593"/>
    </source>
</evidence>
<evidence type="ECO:0000313" key="5">
    <source>
        <dbReference type="Proteomes" id="UP000031623"/>
    </source>
</evidence>
<dbReference type="OrthoDB" id="100785at2"/>
<dbReference type="EMBL" id="AP014633">
    <property type="protein sequence ID" value="BAP54307.1"/>
    <property type="molecule type" value="Genomic_DNA"/>
</dbReference>
<dbReference type="Pfam" id="PF07593">
    <property type="entry name" value="UnbV_ASPIC"/>
    <property type="match status" value="1"/>
</dbReference>
<feature type="transmembrane region" description="Helical" evidence="2">
    <location>
        <begin position="7"/>
        <end position="25"/>
    </location>
</feature>
<dbReference type="PANTHER" id="PTHR16026:SF0">
    <property type="entry name" value="CARTILAGE ACIDIC PROTEIN 1"/>
    <property type="match status" value="1"/>
</dbReference>
<dbReference type="Gene3D" id="2.130.10.130">
    <property type="entry name" value="Integrin alpha, N-terminal"/>
    <property type="match status" value="2"/>
</dbReference>
<dbReference type="AlphaFoldDB" id="A0A090AGI8"/>
<dbReference type="PANTHER" id="PTHR16026">
    <property type="entry name" value="CARTILAGE ACIDIC PROTEIN 1"/>
    <property type="match status" value="1"/>
</dbReference>
<keyword evidence="5" id="KW-1185">Reference proteome</keyword>
<dbReference type="InterPro" id="IPR027039">
    <property type="entry name" value="Crtac1"/>
</dbReference>
<evidence type="ECO:0000313" key="4">
    <source>
        <dbReference type="EMBL" id="BAP54307.1"/>
    </source>
</evidence>
<keyword evidence="2" id="KW-0472">Membrane</keyword>
<sequence length="662" mass="73082">MQIKQSITPLVALVVIIILYGFARLPEISPEERQQLAQRFNFSQLTLAEVPGPEKQTRRPVNPHAERISGWISAVGAAVALNDLDGDGLANDICRIETRTNQVIVAPVPGTGNRYQPVTLSAAPILPYDDKTMAPMGCLPADLNEDNRMDLLVYYWGRTPVAFLQTDKPTEYQPVELVTEIERWFTNAATTADIDGDGHLDLIIANYFQDGARILDVKAETRDEMQHSMSRAYNAGGTYFFLGEPVDQEEKLTVHFRRINGSEVLEQPVNHAWTLAVGAADLDGDLLPELYFANDFGPDRLLHNRSTPGQLNFARLQGKRGFTMPASKVVGKDSFKGMGVDFADLNGDGIPDIFVSNIAAEYALEESHFLFVSTGETEPMKQGIAPYVDKSEPWGVSRSSWGWDSKLVDFDNDGMSEAIQATGFLKGEIGRWPELQQIAIGNDELLKDTRFWPPFKEGDDLCGHAMNPFYVRAKNGRYVNIAADLGLDQPYVTRGIATADVDGDGDLDFALANQWEDSYFYRNDCSNHCGHFLGLHVRMVAALNQDKPISVYNGHPTHPSRPAITATAKVTLPDGRKLVAQVDGGNGHSGKRSHDLHFGLGSVPTDKPLPVELNWRDGQGKIHQDKLSLAPGWHTVELNTNGTNNLAHHQPDFKVNSIAKGE</sequence>
<dbReference type="Pfam" id="PF13517">
    <property type="entry name" value="FG-GAP_3"/>
    <property type="match status" value="2"/>
</dbReference>
<keyword evidence="2" id="KW-0812">Transmembrane</keyword>
<dbReference type="InterPro" id="IPR013517">
    <property type="entry name" value="FG-GAP"/>
</dbReference>
<evidence type="ECO:0000256" key="2">
    <source>
        <dbReference type="SAM" id="Phobius"/>
    </source>
</evidence>
<dbReference type="HOGENOM" id="CLU_432058_0_0_6"/>
<dbReference type="KEGG" id="tig:THII_0010"/>
<protein>
    <submittedName>
        <fullName evidence="4">ASPIC/UnbV domain-containing protein</fullName>
    </submittedName>
</protein>
<reference evidence="4 5" key="1">
    <citation type="journal article" date="2014" name="ISME J.">
        <title>Ecophysiology of Thioploca ingrica as revealed by the complete genome sequence supplemented with proteomic evidence.</title>
        <authorList>
            <person name="Kojima H."/>
            <person name="Ogura Y."/>
            <person name="Yamamoto N."/>
            <person name="Togashi T."/>
            <person name="Mori H."/>
            <person name="Watanabe T."/>
            <person name="Nemoto F."/>
            <person name="Kurokawa K."/>
            <person name="Hayashi T."/>
            <person name="Fukui M."/>
        </authorList>
    </citation>
    <scope>NUCLEOTIDE SEQUENCE [LARGE SCALE GENOMIC DNA]</scope>
</reference>
<gene>
    <name evidence="4" type="ORF">THII_0010</name>
</gene>
<keyword evidence="2" id="KW-1133">Transmembrane helix</keyword>
<dbReference type="SUPFAM" id="SSF69318">
    <property type="entry name" value="Integrin alpha N-terminal domain"/>
    <property type="match status" value="1"/>
</dbReference>
<dbReference type="STRING" id="40754.THII_0010"/>
<name>A0A090AGI8_9GAMM</name>
<organism evidence="4 5">
    <name type="scientific">Thioploca ingrica</name>
    <dbReference type="NCBI Taxonomy" id="40754"/>
    <lineage>
        <taxon>Bacteria</taxon>
        <taxon>Pseudomonadati</taxon>
        <taxon>Pseudomonadota</taxon>
        <taxon>Gammaproteobacteria</taxon>
        <taxon>Thiotrichales</taxon>
        <taxon>Thiotrichaceae</taxon>
        <taxon>Thioploca</taxon>
    </lineage>
</organism>
<proteinExistence type="predicted"/>
<evidence type="ECO:0000256" key="1">
    <source>
        <dbReference type="ARBA" id="ARBA00022729"/>
    </source>
</evidence>